<gene>
    <name evidence="5" type="ORF">NM125_09845</name>
</gene>
<organism evidence="5 6">
    <name type="scientific">Gracilimonas sediminicola</name>
    <dbReference type="NCBI Taxonomy" id="2952158"/>
    <lineage>
        <taxon>Bacteria</taxon>
        <taxon>Pseudomonadati</taxon>
        <taxon>Balneolota</taxon>
        <taxon>Balneolia</taxon>
        <taxon>Balneolales</taxon>
        <taxon>Balneolaceae</taxon>
        <taxon>Gracilimonas</taxon>
    </lineage>
</organism>
<sequence>MILKNIFGKTIEAAKKSAQQMYGDDFLVIESSEGDGADGKASITIFSDGKKEGQTNGRQNGHTAPAAPKQPKSEPKQGVMFERSGEAPVPPKNGHSNGQSRKDTLGSLRKFAEQQMGAELNGYQNGTAALEEANEPEPEKNSDMLYSRSFIRPVKPTPEKKKENKVEEPVSPSGDPKEEQKETPSGKAKSNGFITHFTPSKPQANKAPEVQEVVSTLHNEREIKALHKRFDKLEALLDSALISANLDYASHPAFQQLVHTGINTSVIAGWFSDIIKEGIDPYDQGELFMSKLAEIIRKALGKPSEEEAQKFMLFAGPSGAGKTQLIMKLTQHPDFMIDKKLAVVSVYPQAENAAPYYTILEPFCAQHEIPYFEVQSGLDVSKIVEDLAEFDHVFIDTPSLSIEQDNSFREFWKIKQLLSPLAPLEVHYVVNAALNRFYFQNSSATHHPLQPDYVAITHLDEVAQWGPVIPFLQKMGCSARYISTGNKLNNLNEFNPQWFAQKVLQEN</sequence>
<dbReference type="Gene3D" id="3.40.50.300">
    <property type="entry name" value="P-loop containing nucleotide triphosphate hydrolases"/>
    <property type="match status" value="1"/>
</dbReference>
<dbReference type="InterPro" id="IPR027417">
    <property type="entry name" value="P-loop_NTPase"/>
</dbReference>
<accession>A0A9X2L428</accession>
<evidence type="ECO:0000313" key="6">
    <source>
        <dbReference type="Proteomes" id="UP001139125"/>
    </source>
</evidence>
<keyword evidence="2" id="KW-0342">GTP-binding</keyword>
<dbReference type="GO" id="GO:0006614">
    <property type="term" value="P:SRP-dependent cotranslational protein targeting to membrane"/>
    <property type="evidence" value="ECO:0007669"/>
    <property type="project" value="InterPro"/>
</dbReference>
<keyword evidence="1" id="KW-0547">Nucleotide-binding</keyword>
<feature type="compositionally biased region" description="Basic and acidic residues" evidence="3">
    <location>
        <begin position="175"/>
        <end position="184"/>
    </location>
</feature>
<evidence type="ECO:0000256" key="1">
    <source>
        <dbReference type="ARBA" id="ARBA00022741"/>
    </source>
</evidence>
<dbReference type="SMART" id="SM00962">
    <property type="entry name" value="SRP54"/>
    <property type="match status" value="1"/>
</dbReference>
<dbReference type="Proteomes" id="UP001139125">
    <property type="component" value="Unassembled WGS sequence"/>
</dbReference>
<comment type="caution">
    <text evidence="5">The sequence shown here is derived from an EMBL/GenBank/DDBJ whole genome shotgun (WGS) entry which is preliminary data.</text>
</comment>
<evidence type="ECO:0000259" key="4">
    <source>
        <dbReference type="SMART" id="SM00962"/>
    </source>
</evidence>
<proteinExistence type="predicted"/>
<dbReference type="RefSeq" id="WP_255134749.1">
    <property type="nucleotide sequence ID" value="NZ_JANDBC010000002.1"/>
</dbReference>
<name>A0A9X2L428_9BACT</name>
<evidence type="ECO:0000256" key="2">
    <source>
        <dbReference type="ARBA" id="ARBA00023134"/>
    </source>
</evidence>
<feature type="compositionally biased region" description="Basic and acidic residues" evidence="3">
    <location>
        <begin position="157"/>
        <end position="168"/>
    </location>
</feature>
<evidence type="ECO:0000256" key="3">
    <source>
        <dbReference type="SAM" id="MobiDB-lite"/>
    </source>
</evidence>
<feature type="domain" description="SRP54-type proteins GTP-binding" evidence="4">
    <location>
        <begin position="309"/>
        <end position="505"/>
    </location>
</feature>
<dbReference type="InterPro" id="IPR000897">
    <property type="entry name" value="SRP54_GTPase_dom"/>
</dbReference>
<evidence type="ECO:0000313" key="5">
    <source>
        <dbReference type="EMBL" id="MCP9291875.1"/>
    </source>
</evidence>
<feature type="region of interest" description="Disordered" evidence="3">
    <location>
        <begin position="132"/>
        <end position="208"/>
    </location>
</feature>
<dbReference type="Pfam" id="PF00448">
    <property type="entry name" value="SRP54"/>
    <property type="match status" value="1"/>
</dbReference>
<feature type="region of interest" description="Disordered" evidence="3">
    <location>
        <begin position="31"/>
        <end position="112"/>
    </location>
</feature>
<dbReference type="GO" id="GO:0005525">
    <property type="term" value="F:GTP binding"/>
    <property type="evidence" value="ECO:0007669"/>
    <property type="project" value="UniProtKB-KW"/>
</dbReference>
<protein>
    <recommendedName>
        <fullName evidence="4">SRP54-type proteins GTP-binding domain-containing protein</fullName>
    </recommendedName>
</protein>
<dbReference type="SUPFAM" id="SSF52540">
    <property type="entry name" value="P-loop containing nucleoside triphosphate hydrolases"/>
    <property type="match status" value="1"/>
</dbReference>
<keyword evidence="6" id="KW-1185">Reference proteome</keyword>
<dbReference type="EMBL" id="JANDBC010000002">
    <property type="protein sequence ID" value="MCP9291875.1"/>
    <property type="molecule type" value="Genomic_DNA"/>
</dbReference>
<reference evidence="5" key="1">
    <citation type="submission" date="2022-06" db="EMBL/GenBank/DDBJ databases">
        <title>Gracilimonas sp. CAU 1638 isolated from sea sediment.</title>
        <authorList>
            <person name="Kim W."/>
        </authorList>
    </citation>
    <scope>NUCLEOTIDE SEQUENCE</scope>
    <source>
        <strain evidence="5">CAU 1638</strain>
    </source>
</reference>
<dbReference type="AlphaFoldDB" id="A0A9X2L428"/>